<dbReference type="Proteomes" id="UP000238164">
    <property type="component" value="Chromosome 1"/>
</dbReference>
<dbReference type="OrthoDB" id="9815339at2"/>
<accession>A0A2N9JJA0</accession>
<dbReference type="InterPro" id="IPR043149">
    <property type="entry name" value="TagF_N"/>
</dbReference>
<reference evidence="7 8" key="1">
    <citation type="submission" date="2018-02" db="EMBL/GenBank/DDBJ databases">
        <authorList>
            <person name="Cohen D.B."/>
            <person name="Kent A.D."/>
        </authorList>
    </citation>
    <scope>NUCLEOTIDE SEQUENCE [LARGE SCALE GENOMIC DNA]</scope>
    <source>
        <strain evidence="7">1</strain>
    </source>
</reference>
<keyword evidence="4 7" id="KW-0808">Transferase</keyword>
<gene>
    <name evidence="7" type="primary">tagB</name>
    <name evidence="7" type="ORF">MPLG2_2612</name>
</gene>
<organism evidence="7 8">
    <name type="scientific">Micropruina glycogenica</name>
    <dbReference type="NCBI Taxonomy" id="75385"/>
    <lineage>
        <taxon>Bacteria</taxon>
        <taxon>Bacillati</taxon>
        <taxon>Actinomycetota</taxon>
        <taxon>Actinomycetes</taxon>
        <taxon>Propionibacteriales</taxon>
        <taxon>Nocardioidaceae</taxon>
        <taxon>Micropruina</taxon>
    </lineage>
</organism>
<dbReference type="EC" id="2.7.8.-" evidence="7"/>
<dbReference type="GO" id="GO:0047355">
    <property type="term" value="F:CDP-glycerol glycerophosphotransferase activity"/>
    <property type="evidence" value="ECO:0007669"/>
    <property type="project" value="InterPro"/>
</dbReference>
<evidence type="ECO:0000313" key="7">
    <source>
        <dbReference type="EMBL" id="SPD87642.1"/>
    </source>
</evidence>
<proteinExistence type="inferred from homology"/>
<protein>
    <submittedName>
        <fullName evidence="7">Putative CDP-glycerol:glycerophosphate glycerophosphotransferase</fullName>
        <ecNumber evidence="7">2.7.8.-</ecNumber>
    </submittedName>
</protein>
<dbReference type="EMBL" id="LT985188">
    <property type="protein sequence ID" value="SPD87642.1"/>
    <property type="molecule type" value="Genomic_DNA"/>
</dbReference>
<dbReference type="KEGG" id="mgg:MPLG2_2612"/>
<dbReference type="Gene3D" id="3.40.50.11820">
    <property type="match status" value="1"/>
</dbReference>
<dbReference type="RefSeq" id="WP_105186332.1">
    <property type="nucleotide sequence ID" value="NZ_BAAAGO010000031.1"/>
</dbReference>
<dbReference type="SUPFAM" id="SSF53756">
    <property type="entry name" value="UDP-Glycosyltransferase/glycogen phosphorylase"/>
    <property type="match status" value="1"/>
</dbReference>
<evidence type="ECO:0000256" key="6">
    <source>
        <dbReference type="ARBA" id="ARBA00023136"/>
    </source>
</evidence>
<keyword evidence="3" id="KW-1003">Cell membrane</keyword>
<evidence type="ECO:0000256" key="5">
    <source>
        <dbReference type="ARBA" id="ARBA00022944"/>
    </source>
</evidence>
<evidence type="ECO:0000256" key="4">
    <source>
        <dbReference type="ARBA" id="ARBA00022679"/>
    </source>
</evidence>
<keyword evidence="6" id="KW-0472">Membrane</keyword>
<dbReference type="GO" id="GO:0005886">
    <property type="term" value="C:plasma membrane"/>
    <property type="evidence" value="ECO:0007669"/>
    <property type="project" value="UniProtKB-SubCell"/>
</dbReference>
<evidence type="ECO:0000256" key="3">
    <source>
        <dbReference type="ARBA" id="ARBA00022475"/>
    </source>
</evidence>
<dbReference type="PANTHER" id="PTHR37316">
    <property type="entry name" value="TEICHOIC ACID GLYCEROL-PHOSPHATE PRIMASE"/>
    <property type="match status" value="1"/>
</dbReference>
<dbReference type="InterPro" id="IPR007554">
    <property type="entry name" value="Glycerophosphate_synth"/>
</dbReference>
<dbReference type="Gene3D" id="3.40.50.12580">
    <property type="match status" value="1"/>
</dbReference>
<keyword evidence="5" id="KW-0777">Teichoic acid biosynthesis</keyword>
<dbReference type="InterPro" id="IPR051612">
    <property type="entry name" value="Teichoic_Acid_Biosynth"/>
</dbReference>
<keyword evidence="8" id="KW-1185">Reference proteome</keyword>
<dbReference type="PANTHER" id="PTHR37316:SF2">
    <property type="entry name" value="TEICHOIC ACID RIBITOL-PHOSPHATE POLYMERASE TARK"/>
    <property type="match status" value="1"/>
</dbReference>
<comment type="similarity">
    <text evidence="2">Belongs to the CDP-glycerol glycerophosphotransferase family.</text>
</comment>
<dbReference type="InterPro" id="IPR043148">
    <property type="entry name" value="TagF_C"/>
</dbReference>
<evidence type="ECO:0000313" key="8">
    <source>
        <dbReference type="Proteomes" id="UP000238164"/>
    </source>
</evidence>
<dbReference type="Pfam" id="PF04464">
    <property type="entry name" value="Glyphos_transf"/>
    <property type="match status" value="1"/>
</dbReference>
<evidence type="ECO:0000256" key="2">
    <source>
        <dbReference type="ARBA" id="ARBA00010488"/>
    </source>
</evidence>
<comment type="subcellular location">
    <subcellularLocation>
        <location evidence="1">Cell membrane</location>
        <topology evidence="1">Peripheral membrane protein</topology>
    </subcellularLocation>
</comment>
<dbReference type="GO" id="GO:0019350">
    <property type="term" value="P:teichoic acid biosynthetic process"/>
    <property type="evidence" value="ECO:0007669"/>
    <property type="project" value="UniProtKB-KW"/>
</dbReference>
<dbReference type="AlphaFoldDB" id="A0A2N9JJA0"/>
<sequence>MGFDSVVETIAWERVHLTIVVRLDADPDDPIDLERVGYRLQSVRFGYPVRTTYLGEGRHELVLTITDFHQRRPIPDGTWRLIAEYEGRDLCAARFPLERVDILDEFTRAFLYMGNTENYTVTFGITEADVRPEFVVRTYRFYRNPVVANTDSVRGFAGTVARRTLRAARDPRPVGFTIRFLSRLLRRLVGSPGNRILFASEMRSRLEGNLLRVRDRMIERGLDQTFDFTYSFRLPQSSSTLGTLKVIYLLATADIIIIDDYFGLLEYFYLPEKVKLIQLWHAGVGFKSIGYSRFGKYGSPKLHNAHRRYTYAIAGSDHLVDVYAEAFGVEKSAVIATGLPRIDTFLDAETAAAAVRGFEQAHPELSGKRIVLFAPTFRGRGIRDAYYDYDTIDFARWYDWCGDDTVVLFRMHHFVADPPPIPPQYRDRLIDASGFGDTNNLLQVADILITDYSSIIYEYALLRRPMLFYSYDREVYAATRGFHHDFATTAPGKVCDTFDELLRALRDQDFETEKVDAFVAQNFNYVDTGSADRVIDWLILGEPPRAQGDEHDRRK</sequence>
<name>A0A2N9JJA0_9ACTN</name>
<evidence type="ECO:0000256" key="1">
    <source>
        <dbReference type="ARBA" id="ARBA00004202"/>
    </source>
</evidence>